<organism evidence="1 2">
    <name type="scientific">Gloeophyllum trabeum (strain ATCC 11539 / FP-39264 / Madison 617)</name>
    <name type="common">Brown rot fungus</name>
    <dbReference type="NCBI Taxonomy" id="670483"/>
    <lineage>
        <taxon>Eukaryota</taxon>
        <taxon>Fungi</taxon>
        <taxon>Dikarya</taxon>
        <taxon>Basidiomycota</taxon>
        <taxon>Agaricomycotina</taxon>
        <taxon>Agaricomycetes</taxon>
        <taxon>Gloeophyllales</taxon>
        <taxon>Gloeophyllaceae</taxon>
        <taxon>Gloeophyllum</taxon>
    </lineage>
</organism>
<accession>S7PYH3</accession>
<evidence type="ECO:0000313" key="2">
    <source>
        <dbReference type="Proteomes" id="UP000030669"/>
    </source>
</evidence>
<reference evidence="1 2" key="1">
    <citation type="journal article" date="2012" name="Science">
        <title>The Paleozoic origin of enzymatic lignin decomposition reconstructed from 31 fungal genomes.</title>
        <authorList>
            <person name="Floudas D."/>
            <person name="Binder M."/>
            <person name="Riley R."/>
            <person name="Barry K."/>
            <person name="Blanchette R.A."/>
            <person name="Henrissat B."/>
            <person name="Martinez A.T."/>
            <person name="Otillar R."/>
            <person name="Spatafora J.W."/>
            <person name="Yadav J.S."/>
            <person name="Aerts A."/>
            <person name="Benoit I."/>
            <person name="Boyd A."/>
            <person name="Carlson A."/>
            <person name="Copeland A."/>
            <person name="Coutinho P.M."/>
            <person name="de Vries R.P."/>
            <person name="Ferreira P."/>
            <person name="Findley K."/>
            <person name="Foster B."/>
            <person name="Gaskell J."/>
            <person name="Glotzer D."/>
            <person name="Gorecki P."/>
            <person name="Heitman J."/>
            <person name="Hesse C."/>
            <person name="Hori C."/>
            <person name="Igarashi K."/>
            <person name="Jurgens J.A."/>
            <person name="Kallen N."/>
            <person name="Kersten P."/>
            <person name="Kohler A."/>
            <person name="Kuees U."/>
            <person name="Kumar T.K.A."/>
            <person name="Kuo A."/>
            <person name="LaButti K."/>
            <person name="Larrondo L.F."/>
            <person name="Lindquist E."/>
            <person name="Ling A."/>
            <person name="Lombard V."/>
            <person name="Lucas S."/>
            <person name="Lundell T."/>
            <person name="Martin R."/>
            <person name="McLaughlin D.J."/>
            <person name="Morgenstern I."/>
            <person name="Morin E."/>
            <person name="Murat C."/>
            <person name="Nagy L.G."/>
            <person name="Nolan M."/>
            <person name="Ohm R.A."/>
            <person name="Patyshakuliyeva A."/>
            <person name="Rokas A."/>
            <person name="Ruiz-Duenas F.J."/>
            <person name="Sabat G."/>
            <person name="Salamov A."/>
            <person name="Samejima M."/>
            <person name="Schmutz J."/>
            <person name="Slot J.C."/>
            <person name="St John F."/>
            <person name="Stenlid J."/>
            <person name="Sun H."/>
            <person name="Sun S."/>
            <person name="Syed K."/>
            <person name="Tsang A."/>
            <person name="Wiebenga A."/>
            <person name="Young D."/>
            <person name="Pisabarro A."/>
            <person name="Eastwood D.C."/>
            <person name="Martin F."/>
            <person name="Cullen D."/>
            <person name="Grigoriev I.V."/>
            <person name="Hibbett D.S."/>
        </authorList>
    </citation>
    <scope>NUCLEOTIDE SEQUENCE [LARGE SCALE GENOMIC DNA]</scope>
    <source>
        <strain evidence="1 2">ATCC 11539</strain>
    </source>
</reference>
<dbReference type="GeneID" id="19302371"/>
<dbReference type="HOGENOM" id="CLU_909286_0_0_1"/>
<proteinExistence type="predicted"/>
<dbReference type="EMBL" id="KB469307">
    <property type="protein sequence ID" value="EPQ52493.1"/>
    <property type="molecule type" value="Genomic_DNA"/>
</dbReference>
<protein>
    <submittedName>
        <fullName evidence="1">Uncharacterized protein</fullName>
    </submittedName>
</protein>
<keyword evidence="2" id="KW-1185">Reference proteome</keyword>
<dbReference type="KEGG" id="gtr:GLOTRDRAFT_131736"/>
<name>S7PYH3_GLOTA</name>
<gene>
    <name evidence="1" type="ORF">GLOTRDRAFT_131736</name>
</gene>
<sequence>MHASGTARVTGRVYADLRWTQHPTTHVATLKHLSISSPRAGRLCVSLHLPKLRMLELDGRSIIHYELDLFSAYFVQKKSERLRTVKLQDFSEGDLWWMFDTDIIRANPQIADLALFGSSVDTVLRLLREPRESAWEGYNTDTPLPNLTQLVIGPAVPPLVKDLVAYREASGHPLEFLGVLRDWVDEETKAWLEKRTSVGLYSDDHPEICPNMPGLTIEEDDDGGGWGEIPQQMPPRLMDNIHSIRGPHPEFFYGNVRQASRGNNVQLMLQWQEEFGAVFRHQSLMGVGTNILASDQVYVIRKTLLS</sequence>
<dbReference type="Proteomes" id="UP000030669">
    <property type="component" value="Unassembled WGS sequence"/>
</dbReference>
<evidence type="ECO:0000313" key="1">
    <source>
        <dbReference type="EMBL" id="EPQ52493.1"/>
    </source>
</evidence>
<dbReference type="AlphaFoldDB" id="S7PYH3"/>
<dbReference type="RefSeq" id="XP_007868804.1">
    <property type="nucleotide sequence ID" value="XM_007870613.1"/>
</dbReference>